<dbReference type="InterPro" id="IPR000620">
    <property type="entry name" value="EamA_dom"/>
</dbReference>
<gene>
    <name evidence="9" type="ORF">ACFQLX_01340</name>
</gene>
<dbReference type="EMBL" id="JBHSZO010000002">
    <property type="protein sequence ID" value="MFC7216824.1"/>
    <property type="molecule type" value="Genomic_DNA"/>
</dbReference>
<evidence type="ECO:0000256" key="2">
    <source>
        <dbReference type="ARBA" id="ARBA00007362"/>
    </source>
</evidence>
<keyword evidence="6 7" id="KW-0472">Membrane</keyword>
<evidence type="ECO:0000256" key="6">
    <source>
        <dbReference type="ARBA" id="ARBA00023136"/>
    </source>
</evidence>
<dbReference type="RefSeq" id="WP_386410786.1">
    <property type="nucleotide sequence ID" value="NZ_JBHSZO010000002.1"/>
</dbReference>
<feature type="transmembrane region" description="Helical" evidence="7">
    <location>
        <begin position="239"/>
        <end position="257"/>
    </location>
</feature>
<dbReference type="SUPFAM" id="SSF103481">
    <property type="entry name" value="Multidrug resistance efflux transporter EmrE"/>
    <property type="match status" value="2"/>
</dbReference>
<comment type="similarity">
    <text evidence="2">Belongs to the EamA transporter family.</text>
</comment>
<evidence type="ECO:0000313" key="10">
    <source>
        <dbReference type="Proteomes" id="UP001596413"/>
    </source>
</evidence>
<proteinExistence type="inferred from homology"/>
<keyword evidence="10" id="KW-1185">Reference proteome</keyword>
<comment type="subcellular location">
    <subcellularLocation>
        <location evidence="1">Cell membrane</location>
        <topology evidence="1">Multi-pass membrane protein</topology>
    </subcellularLocation>
</comment>
<comment type="caution">
    <text evidence="9">The sequence shown here is derived from an EMBL/GenBank/DDBJ whole genome shotgun (WGS) entry which is preliminary data.</text>
</comment>
<dbReference type="PANTHER" id="PTHR32322">
    <property type="entry name" value="INNER MEMBRANE TRANSPORTER"/>
    <property type="match status" value="1"/>
</dbReference>
<evidence type="ECO:0000256" key="4">
    <source>
        <dbReference type="ARBA" id="ARBA00022692"/>
    </source>
</evidence>
<evidence type="ECO:0000313" key="9">
    <source>
        <dbReference type="EMBL" id="MFC7216824.1"/>
    </source>
</evidence>
<dbReference type="InterPro" id="IPR037185">
    <property type="entry name" value="EmrE-like"/>
</dbReference>
<reference evidence="10" key="1">
    <citation type="journal article" date="2019" name="Int. J. Syst. Evol. Microbiol.">
        <title>The Global Catalogue of Microorganisms (GCM) 10K type strain sequencing project: providing services to taxonomists for standard genome sequencing and annotation.</title>
        <authorList>
            <consortium name="The Broad Institute Genomics Platform"/>
            <consortium name="The Broad Institute Genome Sequencing Center for Infectious Disease"/>
            <person name="Wu L."/>
            <person name="Ma J."/>
        </authorList>
    </citation>
    <scope>NUCLEOTIDE SEQUENCE [LARGE SCALE GENOMIC DNA]</scope>
    <source>
        <strain evidence="10">CGMCC 1.13681</strain>
    </source>
</reference>
<feature type="transmembrane region" description="Helical" evidence="7">
    <location>
        <begin position="43"/>
        <end position="64"/>
    </location>
</feature>
<accession>A0ABW2GCW5</accession>
<feature type="transmembrane region" description="Helical" evidence="7">
    <location>
        <begin position="199"/>
        <end position="219"/>
    </location>
</feature>
<sequence length="333" mass="33143">MLKSSRHVPALSAGRGLAYLLVAAVAWGTAGAAASLVYRVSELGPVGLSLCRQAGGCCLLLLVLAARALRTGRPSPRTPAPRAVWLRRITVALAMATFQTAYFAAVEATGLAVGTVVTLGAGPVLIACGARLFLGERIGVGGAAAVLGALTGLAVLVLGGSGASVRPLGVLLALVSACGYAATTLITRGAGRSGGQEDAMTTTAWTFGLGTLPLLPLAALEGPGLALPHTDDPARLLLLLAYVVVVPTALAYVLYFAGAVVVRAATVAVVMLIEPVSAAAIAVLLLGEHLTAATVAGTVLLLGAVAGLTLAEARQARRTPVTAAEALLSTAAP</sequence>
<dbReference type="PANTHER" id="PTHR32322:SF18">
    <property type="entry name" value="S-ADENOSYLMETHIONINE_S-ADENOSYLHOMOCYSTEINE TRANSPORTER"/>
    <property type="match status" value="1"/>
</dbReference>
<organism evidence="9 10">
    <name type="scientific">Streptomyces polyrhachis</name>
    <dbReference type="NCBI Taxonomy" id="1282885"/>
    <lineage>
        <taxon>Bacteria</taxon>
        <taxon>Bacillati</taxon>
        <taxon>Actinomycetota</taxon>
        <taxon>Actinomycetes</taxon>
        <taxon>Kitasatosporales</taxon>
        <taxon>Streptomycetaceae</taxon>
        <taxon>Streptomyces</taxon>
    </lineage>
</organism>
<feature type="transmembrane region" description="Helical" evidence="7">
    <location>
        <begin position="85"/>
        <end position="105"/>
    </location>
</feature>
<feature type="domain" description="EamA" evidence="8">
    <location>
        <begin position="168"/>
        <end position="309"/>
    </location>
</feature>
<evidence type="ECO:0000259" key="8">
    <source>
        <dbReference type="Pfam" id="PF00892"/>
    </source>
</evidence>
<feature type="transmembrane region" description="Helical" evidence="7">
    <location>
        <begin position="168"/>
        <end position="187"/>
    </location>
</feature>
<protein>
    <submittedName>
        <fullName evidence="9">DMT family transporter</fullName>
    </submittedName>
</protein>
<feature type="transmembrane region" description="Helical" evidence="7">
    <location>
        <begin position="292"/>
        <end position="311"/>
    </location>
</feature>
<feature type="transmembrane region" description="Helical" evidence="7">
    <location>
        <begin position="141"/>
        <end position="162"/>
    </location>
</feature>
<dbReference type="Pfam" id="PF00892">
    <property type="entry name" value="EamA"/>
    <property type="match status" value="2"/>
</dbReference>
<name>A0ABW2GCW5_9ACTN</name>
<keyword evidence="5 7" id="KW-1133">Transmembrane helix</keyword>
<dbReference type="InterPro" id="IPR050638">
    <property type="entry name" value="AA-Vitamin_Transporters"/>
</dbReference>
<keyword evidence="3" id="KW-1003">Cell membrane</keyword>
<evidence type="ECO:0000256" key="7">
    <source>
        <dbReference type="SAM" id="Phobius"/>
    </source>
</evidence>
<keyword evidence="4 7" id="KW-0812">Transmembrane</keyword>
<feature type="transmembrane region" description="Helical" evidence="7">
    <location>
        <begin position="111"/>
        <end position="134"/>
    </location>
</feature>
<feature type="transmembrane region" description="Helical" evidence="7">
    <location>
        <begin position="264"/>
        <end position="286"/>
    </location>
</feature>
<feature type="domain" description="EamA" evidence="8">
    <location>
        <begin position="15"/>
        <end position="157"/>
    </location>
</feature>
<evidence type="ECO:0000256" key="3">
    <source>
        <dbReference type="ARBA" id="ARBA00022475"/>
    </source>
</evidence>
<evidence type="ECO:0000256" key="5">
    <source>
        <dbReference type="ARBA" id="ARBA00022989"/>
    </source>
</evidence>
<dbReference type="Proteomes" id="UP001596413">
    <property type="component" value="Unassembled WGS sequence"/>
</dbReference>
<evidence type="ECO:0000256" key="1">
    <source>
        <dbReference type="ARBA" id="ARBA00004651"/>
    </source>
</evidence>